<reference evidence="1 2" key="1">
    <citation type="submission" date="2019-12" db="EMBL/GenBank/DDBJ databases">
        <title>Endophytic bacteria associated with Panax ginseng seedlings.</title>
        <authorList>
            <person name="Park J.M."/>
            <person name="Shin R."/>
            <person name="Jo S.H."/>
        </authorList>
    </citation>
    <scope>NUCLEOTIDE SEQUENCE [LARGE SCALE GENOMIC DNA]</scope>
    <source>
        <strain evidence="1 2">PgKB32</strain>
    </source>
</reference>
<evidence type="ECO:0000313" key="2">
    <source>
        <dbReference type="Proteomes" id="UP000475265"/>
    </source>
</evidence>
<dbReference type="EMBL" id="JAAAXX010000002">
    <property type="protein sequence ID" value="KAF2391539.1"/>
    <property type="molecule type" value="Genomic_DNA"/>
</dbReference>
<accession>A0A6L5BSE4</accession>
<dbReference type="Proteomes" id="UP000475265">
    <property type="component" value="Unassembled WGS sequence"/>
</dbReference>
<organism evidence="1 2">
    <name type="scientific">Pseudomonas frederiksbergensis</name>
    <dbReference type="NCBI Taxonomy" id="104087"/>
    <lineage>
        <taxon>Bacteria</taxon>
        <taxon>Pseudomonadati</taxon>
        <taxon>Pseudomonadota</taxon>
        <taxon>Gammaproteobacteria</taxon>
        <taxon>Pseudomonadales</taxon>
        <taxon>Pseudomonadaceae</taxon>
        <taxon>Pseudomonas</taxon>
    </lineage>
</organism>
<name>A0A6L5BSE4_9PSED</name>
<proteinExistence type="predicted"/>
<protein>
    <submittedName>
        <fullName evidence="1">Uncharacterized protein</fullName>
    </submittedName>
</protein>
<sequence length="206" mass="23631">MSIFKRIKSFVRRSPDEQIVGYSLSELKSVFTQPLPPPARPLPDFSQVVSLANLDIPAYYCVFLITDADVAGLEALVESDFSFVAEKPFNGLPVKHYSNTRKDEHLIYFKSNSEFNATTIRMVTNSIDFLNSLQEMRLAVPPPWIAFEGYDPAWWGGAMQGAQGYYNDSYFLPFFTRLSRSERQHYYAKFNASDAWIESLELMYAE</sequence>
<evidence type="ECO:0000313" key="1">
    <source>
        <dbReference type="EMBL" id="KAF2391539.1"/>
    </source>
</evidence>
<gene>
    <name evidence="1" type="ORF">FX983_06024</name>
</gene>
<dbReference type="RefSeq" id="WP_163913903.1">
    <property type="nucleotide sequence ID" value="NZ_JAAAXX010000002.1"/>
</dbReference>
<dbReference type="AlphaFoldDB" id="A0A6L5BSE4"/>
<comment type="caution">
    <text evidence="1">The sequence shown here is derived from an EMBL/GenBank/DDBJ whole genome shotgun (WGS) entry which is preliminary data.</text>
</comment>